<dbReference type="Proteomes" id="UP000605805">
    <property type="component" value="Unassembled WGS sequence"/>
</dbReference>
<gene>
    <name evidence="1" type="ORF">EYH02_04325</name>
</gene>
<organism evidence="1 2">
    <name type="scientific">Ignisphaera aggregans</name>
    <dbReference type="NCBI Taxonomy" id="334771"/>
    <lineage>
        <taxon>Archaea</taxon>
        <taxon>Thermoproteota</taxon>
        <taxon>Thermoprotei</taxon>
        <taxon>Desulfurococcales</taxon>
        <taxon>Desulfurococcaceae</taxon>
        <taxon>Ignisphaera</taxon>
    </lineage>
</organism>
<protein>
    <submittedName>
        <fullName evidence="1">ABC transporter substrate-binding protein</fullName>
    </submittedName>
</protein>
<dbReference type="GO" id="GO:0009249">
    <property type="term" value="P:protein lipoylation"/>
    <property type="evidence" value="ECO:0007669"/>
    <property type="project" value="UniProtKB-ARBA"/>
</dbReference>
<evidence type="ECO:0000313" key="1">
    <source>
        <dbReference type="EMBL" id="HIP57276.1"/>
    </source>
</evidence>
<dbReference type="Gene3D" id="3.30.390.50">
    <property type="entry name" value="CO dehydrogenase flavoprotein, C-terminal domain"/>
    <property type="match status" value="1"/>
</dbReference>
<dbReference type="EMBL" id="DQTV01000079">
    <property type="protein sequence ID" value="HIP57276.1"/>
    <property type="molecule type" value="Genomic_DNA"/>
</dbReference>
<dbReference type="SUPFAM" id="SSF82649">
    <property type="entry name" value="SufE/NifU"/>
    <property type="match status" value="1"/>
</dbReference>
<dbReference type="UniPathway" id="UPA00537">
    <property type="reaction ID" value="UER00594"/>
</dbReference>
<accession>A0A832YZU7</accession>
<name>A0A832YZU7_9CREN</name>
<comment type="caution">
    <text evidence="1">The sequence shown here is derived from an EMBL/GenBank/DDBJ whole genome shotgun (WGS) entry which is preliminary data.</text>
</comment>
<proteinExistence type="predicted"/>
<reference evidence="1" key="1">
    <citation type="journal article" date="2020" name="ISME J.">
        <title>Gammaproteobacteria mediating utilization of methyl-, sulfur- and petroleum organic compounds in deep ocean hydrothermal plumes.</title>
        <authorList>
            <person name="Zhou Z."/>
            <person name="Liu Y."/>
            <person name="Pan J."/>
            <person name="Cron B.R."/>
            <person name="Toner B.M."/>
            <person name="Anantharaman K."/>
            <person name="Breier J.A."/>
            <person name="Dick G.J."/>
            <person name="Li M."/>
        </authorList>
    </citation>
    <scope>NUCLEOTIDE SEQUENCE</scope>
    <source>
        <strain evidence="1">SZUA-1435</strain>
    </source>
</reference>
<dbReference type="GO" id="GO:0005524">
    <property type="term" value="F:ATP binding"/>
    <property type="evidence" value="ECO:0007669"/>
    <property type="project" value="UniProtKB-KW"/>
</dbReference>
<evidence type="ECO:0000313" key="2">
    <source>
        <dbReference type="Proteomes" id="UP000605805"/>
    </source>
</evidence>
<dbReference type="GO" id="GO:0016979">
    <property type="term" value="F:lipoate-protein ligase activity"/>
    <property type="evidence" value="ECO:0007669"/>
    <property type="project" value="UniProtKB-EC"/>
</dbReference>
<dbReference type="AlphaFoldDB" id="A0A832YZU7"/>
<sequence>MAIQLERTIRARGGKTVTIYMKISNCRILDIAITGDFFSYPEDAIERLERALALCASIACIELAIDTISRSAHLLGVEWEELKQYLVDMFRLGCQ</sequence>